<accession>A0ABT1CA31</accession>
<evidence type="ECO:0000313" key="4">
    <source>
        <dbReference type="EMBL" id="MCO6050826.1"/>
    </source>
</evidence>
<dbReference type="EMBL" id="JAMXQS010000006">
    <property type="protein sequence ID" value="MCO6050826.1"/>
    <property type="molecule type" value="Genomic_DNA"/>
</dbReference>
<reference evidence="4 5" key="1">
    <citation type="submission" date="2022-06" db="EMBL/GenBank/DDBJ databases">
        <title>Mesorhizobium sp. strain RP14 Genome sequencing and assembly.</title>
        <authorList>
            <person name="Kim I."/>
        </authorList>
    </citation>
    <scope>NUCLEOTIDE SEQUENCE [LARGE SCALE GENOMIC DNA]</scope>
    <source>
        <strain evidence="5">RP14(2022)</strain>
    </source>
</reference>
<keyword evidence="2" id="KW-1133">Transmembrane helix</keyword>
<dbReference type="Proteomes" id="UP001205906">
    <property type="component" value="Unassembled WGS sequence"/>
</dbReference>
<evidence type="ECO:0000256" key="1">
    <source>
        <dbReference type="SAM" id="MobiDB-lite"/>
    </source>
</evidence>
<keyword evidence="5" id="KW-1185">Reference proteome</keyword>
<dbReference type="Pfam" id="PF18013">
    <property type="entry name" value="Phage_lysozyme2"/>
    <property type="match status" value="1"/>
</dbReference>
<evidence type="ECO:0000259" key="3">
    <source>
        <dbReference type="Pfam" id="PF18013"/>
    </source>
</evidence>
<dbReference type="InterPro" id="IPR041219">
    <property type="entry name" value="Phage_lysozyme2"/>
</dbReference>
<dbReference type="Gene3D" id="1.10.530.10">
    <property type="match status" value="1"/>
</dbReference>
<sequence>MTFETKAPKIMSALLSDFPIGLEDAAAIVGNLGHESGGFADLQEINPTVAGSRGGYGWAQWTGPRRRAYEAYCQRNRLNPASDRANYAYLFVELKGSERKAIPAVVAASGLEAKVKAFEMGFERAGVKHYPSRIQWAKKALAAWNEATASERVPDFLPAPVTVPEAADLHPEPIIVMPETAVPAPAPIGHNGGPALDPEPRPANPSPTPVEQSSKAVGAGKWAAILGALWTVVVASDVLPTQFTTPAFTAAVTALLAAAGGVVGAYIAPANAVPGKTQ</sequence>
<keyword evidence="2" id="KW-0472">Membrane</keyword>
<feature type="region of interest" description="Disordered" evidence="1">
    <location>
        <begin position="186"/>
        <end position="214"/>
    </location>
</feature>
<gene>
    <name evidence="4" type="ORF">NGM99_13665</name>
</gene>
<feature type="transmembrane region" description="Helical" evidence="2">
    <location>
        <begin position="222"/>
        <end position="241"/>
    </location>
</feature>
<organism evidence="4 5">
    <name type="scientific">Mesorhizobium liriopis</name>
    <dbReference type="NCBI Taxonomy" id="2953882"/>
    <lineage>
        <taxon>Bacteria</taxon>
        <taxon>Pseudomonadati</taxon>
        <taxon>Pseudomonadota</taxon>
        <taxon>Alphaproteobacteria</taxon>
        <taxon>Hyphomicrobiales</taxon>
        <taxon>Phyllobacteriaceae</taxon>
        <taxon>Mesorhizobium</taxon>
    </lineage>
</organism>
<keyword evidence="2" id="KW-0812">Transmembrane</keyword>
<feature type="transmembrane region" description="Helical" evidence="2">
    <location>
        <begin position="247"/>
        <end position="268"/>
    </location>
</feature>
<comment type="caution">
    <text evidence="4">The sequence shown here is derived from an EMBL/GenBank/DDBJ whole genome shotgun (WGS) entry which is preliminary data.</text>
</comment>
<evidence type="ECO:0000313" key="5">
    <source>
        <dbReference type="Proteomes" id="UP001205906"/>
    </source>
</evidence>
<name>A0ABT1CA31_9HYPH</name>
<protein>
    <submittedName>
        <fullName evidence="4">Phage tail tip lysozyme</fullName>
    </submittedName>
</protein>
<evidence type="ECO:0000256" key="2">
    <source>
        <dbReference type="SAM" id="Phobius"/>
    </source>
</evidence>
<dbReference type="RefSeq" id="WP_252819782.1">
    <property type="nucleotide sequence ID" value="NZ_JAMXQS010000006.1"/>
</dbReference>
<feature type="domain" description="Phage tail lysozyme" evidence="3">
    <location>
        <begin position="7"/>
        <end position="141"/>
    </location>
</feature>
<proteinExistence type="predicted"/>